<dbReference type="AlphaFoldDB" id="X0UVD2"/>
<dbReference type="InterPro" id="IPR003439">
    <property type="entry name" value="ABC_transporter-like_ATP-bd"/>
</dbReference>
<evidence type="ECO:0000313" key="3">
    <source>
        <dbReference type="EMBL" id="GAG03162.1"/>
    </source>
</evidence>
<gene>
    <name evidence="3" type="ORF">S01H1_36269</name>
</gene>
<protein>
    <recommendedName>
        <fullName evidence="2">ABC transporter domain-containing protein</fullName>
    </recommendedName>
</protein>
<evidence type="ECO:0000256" key="1">
    <source>
        <dbReference type="ARBA" id="ARBA00022448"/>
    </source>
</evidence>
<keyword evidence="1" id="KW-0813">Transport</keyword>
<dbReference type="SUPFAM" id="SSF52540">
    <property type="entry name" value="P-loop containing nucleoside triphosphate hydrolases"/>
    <property type="match status" value="1"/>
</dbReference>
<organism evidence="3">
    <name type="scientific">marine sediment metagenome</name>
    <dbReference type="NCBI Taxonomy" id="412755"/>
    <lineage>
        <taxon>unclassified sequences</taxon>
        <taxon>metagenomes</taxon>
        <taxon>ecological metagenomes</taxon>
    </lineage>
</organism>
<comment type="caution">
    <text evidence="3">The sequence shown here is derived from an EMBL/GenBank/DDBJ whole genome shotgun (WGS) entry which is preliminary data.</text>
</comment>
<feature type="domain" description="ABC transporter" evidence="2">
    <location>
        <begin position="17"/>
        <end position="86"/>
    </location>
</feature>
<dbReference type="PANTHER" id="PTHR43023">
    <property type="entry name" value="PROTEIN TRIGALACTOSYLDIACYLGLYCEROL 3, CHLOROPLASTIC"/>
    <property type="match status" value="1"/>
</dbReference>
<dbReference type="Pfam" id="PF00005">
    <property type="entry name" value="ABC_tran"/>
    <property type="match status" value="1"/>
</dbReference>
<dbReference type="PANTHER" id="PTHR43023:SF6">
    <property type="entry name" value="INTERMEMBRANE PHOSPHOLIPID TRANSPORT SYSTEM ATP-BINDING PROTEIN MLAF"/>
    <property type="match status" value="1"/>
</dbReference>
<evidence type="ECO:0000259" key="2">
    <source>
        <dbReference type="Pfam" id="PF00005"/>
    </source>
</evidence>
<dbReference type="GO" id="GO:0016887">
    <property type="term" value="F:ATP hydrolysis activity"/>
    <property type="evidence" value="ECO:0007669"/>
    <property type="project" value="InterPro"/>
</dbReference>
<dbReference type="InterPro" id="IPR027417">
    <property type="entry name" value="P-loop_NTPase"/>
</dbReference>
<accession>X0UVD2</accession>
<feature type="non-terminal residue" evidence="3">
    <location>
        <position position="88"/>
    </location>
</feature>
<dbReference type="EMBL" id="BARS01022714">
    <property type="protein sequence ID" value="GAG03162.1"/>
    <property type="molecule type" value="Genomic_DNA"/>
</dbReference>
<dbReference type="Gene3D" id="3.40.50.300">
    <property type="entry name" value="P-loop containing nucleotide triphosphate hydrolases"/>
    <property type="match status" value="1"/>
</dbReference>
<sequence length="88" mass="9725">MIRIVGLHKSFGLNRVLQGLNLKIEHGETLVVIGQSGSGKSVLIKHLIGLLKPDKGEIFIDGVEITRMKDDELRKITRKFGMLFQGAA</sequence>
<name>X0UVD2_9ZZZZ</name>
<reference evidence="3" key="1">
    <citation type="journal article" date="2014" name="Front. Microbiol.">
        <title>High frequency of phylogenetically diverse reductive dehalogenase-homologous genes in deep subseafloor sedimentary metagenomes.</title>
        <authorList>
            <person name="Kawai M."/>
            <person name="Futagami T."/>
            <person name="Toyoda A."/>
            <person name="Takaki Y."/>
            <person name="Nishi S."/>
            <person name="Hori S."/>
            <person name="Arai W."/>
            <person name="Tsubouchi T."/>
            <person name="Morono Y."/>
            <person name="Uchiyama I."/>
            <person name="Ito T."/>
            <person name="Fujiyama A."/>
            <person name="Inagaki F."/>
            <person name="Takami H."/>
        </authorList>
    </citation>
    <scope>NUCLEOTIDE SEQUENCE</scope>
    <source>
        <strain evidence="3">Expedition CK06-06</strain>
    </source>
</reference>
<dbReference type="GO" id="GO:0005524">
    <property type="term" value="F:ATP binding"/>
    <property type="evidence" value="ECO:0007669"/>
    <property type="project" value="InterPro"/>
</dbReference>
<proteinExistence type="predicted"/>